<accession>F9DM39</accession>
<gene>
    <name evidence="1" type="ORF">HMPREF9144_2731</name>
</gene>
<organism evidence="1 2">
    <name type="scientific">Prevotella pallens ATCC 700821</name>
    <dbReference type="NCBI Taxonomy" id="997353"/>
    <lineage>
        <taxon>Bacteria</taxon>
        <taxon>Pseudomonadati</taxon>
        <taxon>Bacteroidota</taxon>
        <taxon>Bacteroidia</taxon>
        <taxon>Bacteroidales</taxon>
        <taxon>Prevotellaceae</taxon>
        <taxon>Prevotella</taxon>
    </lineage>
</organism>
<dbReference type="RefSeq" id="WP_006046409.1">
    <property type="nucleotide sequence ID" value="NZ_GL982514.1"/>
</dbReference>
<dbReference type="AlphaFoldDB" id="F9DM39"/>
<name>F9DM39_9BACT</name>
<dbReference type="EMBL" id="AFPY01000129">
    <property type="protein sequence ID" value="EGQ12523.1"/>
    <property type="molecule type" value="Genomic_DNA"/>
</dbReference>
<feature type="non-terminal residue" evidence="1">
    <location>
        <position position="1"/>
    </location>
</feature>
<protein>
    <submittedName>
        <fullName evidence="1">Uncharacterized protein</fullName>
    </submittedName>
</protein>
<evidence type="ECO:0000313" key="1">
    <source>
        <dbReference type="EMBL" id="EGQ12523.1"/>
    </source>
</evidence>
<reference evidence="1 2" key="1">
    <citation type="submission" date="2011-04" db="EMBL/GenBank/DDBJ databases">
        <authorList>
            <person name="Muzny D."/>
            <person name="Qin X."/>
            <person name="Deng J."/>
            <person name="Jiang H."/>
            <person name="Liu Y."/>
            <person name="Qu J."/>
            <person name="Song X.-Z."/>
            <person name="Zhang L."/>
            <person name="Thornton R."/>
            <person name="Coyle M."/>
            <person name="Francisco L."/>
            <person name="Jackson L."/>
            <person name="Javaid M."/>
            <person name="Korchina V."/>
            <person name="Kovar C."/>
            <person name="Mata R."/>
            <person name="Mathew T."/>
            <person name="Ngo R."/>
            <person name="Nguyen L."/>
            <person name="Nguyen N."/>
            <person name="Okwuonu G."/>
            <person name="Ongeri F."/>
            <person name="Pham C."/>
            <person name="Simmons D."/>
            <person name="Wilczek-Boney K."/>
            <person name="Hale W."/>
            <person name="Jakkamsetti A."/>
            <person name="Pham P."/>
            <person name="Ruth R."/>
            <person name="San Lucas F."/>
            <person name="Warren J."/>
            <person name="Zhang J."/>
            <person name="Zhao Z."/>
            <person name="Zhou C."/>
            <person name="Zhu D."/>
            <person name="Lee S."/>
            <person name="Bess C."/>
            <person name="Blankenburg K."/>
            <person name="Forbes L."/>
            <person name="Fu Q."/>
            <person name="Gubbala S."/>
            <person name="Hirani K."/>
            <person name="Jayaseelan J.C."/>
            <person name="Lara F."/>
            <person name="Munidasa M."/>
            <person name="Palculict T."/>
            <person name="Patil S."/>
            <person name="Pu L.-L."/>
            <person name="Saada N."/>
            <person name="Tang L."/>
            <person name="Weissenberger G."/>
            <person name="Zhu Y."/>
            <person name="Hemphill L."/>
            <person name="Shang Y."/>
            <person name="Youmans B."/>
            <person name="Ayvaz T."/>
            <person name="Ross M."/>
            <person name="Santibanez J."/>
            <person name="Aqrawi P."/>
            <person name="Gross S."/>
            <person name="Joshi V."/>
            <person name="Fowler G."/>
            <person name="Nazareth L."/>
            <person name="Reid J."/>
            <person name="Worley K."/>
            <person name="Petrosino J."/>
            <person name="Highlander S."/>
            <person name="Gibbs R."/>
        </authorList>
    </citation>
    <scope>NUCLEOTIDE SEQUENCE [LARGE SCALE GENOMIC DNA]</scope>
    <source>
        <strain evidence="1 2">ATCC 700821</strain>
    </source>
</reference>
<dbReference type="STRING" id="997353.HMPREF9144_2731"/>
<proteinExistence type="predicted"/>
<comment type="caution">
    <text evidence="1">The sequence shown here is derived from an EMBL/GenBank/DDBJ whole genome shotgun (WGS) entry which is preliminary data.</text>
</comment>
<evidence type="ECO:0000313" key="2">
    <source>
        <dbReference type="Proteomes" id="UP000004123"/>
    </source>
</evidence>
<dbReference type="Proteomes" id="UP000004123">
    <property type="component" value="Unassembled WGS sequence"/>
</dbReference>
<sequence length="73" mass="8329">GYIIDVVEKILFLNNIYANRKELLKVLFSSPVFPSLASISQTLSYYGLHNNAFVAVPISSSNTEKHKYELMQY</sequence>
<dbReference type="HOGENOM" id="CLU_2693687_0_0_10"/>